<proteinExistence type="predicted"/>
<sequence>MASSDPTAAPASSLPSATPPAGPGPTSPVAIRLRGLTRVYEVPGRQDARVTALDHVDADLPEGSFTAVVGASGSGKSTLLHCMAGLDEPTSGQVTMLGALTSGMRAAERARFRARHVGFVFQEYNLIASLSAADNVSMPSRLAGRPLSGAQTREALDAVGLAHRAGLKPHQLSGGERQRVAIARVMAGRPRIVFADEPTGALDLDSAALVLDWLRRLTEQGTTVVMVTHDVEAAAKADAVAVMSQGHLVQWTDCRDARQIAELVHSARATRAA</sequence>
<feature type="domain" description="ABC transporter" evidence="5">
    <location>
        <begin position="31"/>
        <end position="270"/>
    </location>
</feature>
<dbReference type="EMBL" id="MSKW01000028">
    <property type="protein sequence ID" value="OLO74255.1"/>
    <property type="molecule type" value="Genomic_DNA"/>
</dbReference>
<reference evidence="6 7" key="1">
    <citation type="submission" date="2016-12" db="EMBL/GenBank/DDBJ databases">
        <title>Genomic comparison of strains in the 'Actinomyces naeslundii' group.</title>
        <authorList>
            <person name="Mughal S.R."/>
            <person name="Do T."/>
            <person name="Gilbert S.C."/>
            <person name="Witherden E.A."/>
            <person name="Didelot X."/>
            <person name="Beighton D."/>
        </authorList>
    </citation>
    <scope>NUCLEOTIDE SEQUENCE [LARGE SCALE GENOMIC DNA]</scope>
    <source>
        <strain evidence="6 7">G53E</strain>
    </source>
</reference>
<dbReference type="PANTHER" id="PTHR24220:SF685">
    <property type="entry name" value="ABC TRANSPORTER RELATED"/>
    <property type="match status" value="1"/>
</dbReference>
<evidence type="ECO:0000313" key="6">
    <source>
        <dbReference type="EMBL" id="OLO74255.1"/>
    </source>
</evidence>
<dbReference type="InterPro" id="IPR027417">
    <property type="entry name" value="P-loop_NTPase"/>
</dbReference>
<dbReference type="SMART" id="SM00382">
    <property type="entry name" value="AAA"/>
    <property type="match status" value="1"/>
</dbReference>
<evidence type="ECO:0000256" key="1">
    <source>
        <dbReference type="ARBA" id="ARBA00022448"/>
    </source>
</evidence>
<dbReference type="Gene3D" id="3.40.50.300">
    <property type="entry name" value="P-loop containing nucleotide triphosphate hydrolases"/>
    <property type="match status" value="1"/>
</dbReference>
<dbReference type="GO" id="GO:0005524">
    <property type="term" value="F:ATP binding"/>
    <property type="evidence" value="ECO:0007669"/>
    <property type="project" value="UniProtKB-KW"/>
</dbReference>
<keyword evidence="2" id="KW-0547">Nucleotide-binding</keyword>
<dbReference type="CDD" id="cd03255">
    <property type="entry name" value="ABC_MJ0796_LolCDE_FtsE"/>
    <property type="match status" value="1"/>
</dbReference>
<dbReference type="SUPFAM" id="SSF52540">
    <property type="entry name" value="P-loop containing nucleoside triphosphate hydrolases"/>
    <property type="match status" value="1"/>
</dbReference>
<feature type="compositionally biased region" description="Pro residues" evidence="4">
    <location>
        <begin position="17"/>
        <end position="26"/>
    </location>
</feature>
<comment type="caution">
    <text evidence="6">The sequence shown here is derived from an EMBL/GenBank/DDBJ whole genome shotgun (WGS) entry which is preliminary data.</text>
</comment>
<feature type="compositionally biased region" description="Low complexity" evidence="4">
    <location>
        <begin position="1"/>
        <end position="16"/>
    </location>
</feature>
<evidence type="ECO:0000256" key="3">
    <source>
        <dbReference type="ARBA" id="ARBA00022840"/>
    </source>
</evidence>
<dbReference type="AlphaFoldDB" id="A0A1Q8X1U1"/>
<dbReference type="GO" id="GO:0005886">
    <property type="term" value="C:plasma membrane"/>
    <property type="evidence" value="ECO:0007669"/>
    <property type="project" value="TreeGrafter"/>
</dbReference>
<dbReference type="InterPro" id="IPR003439">
    <property type="entry name" value="ABC_transporter-like_ATP-bd"/>
</dbReference>
<evidence type="ECO:0000256" key="4">
    <source>
        <dbReference type="SAM" id="MobiDB-lite"/>
    </source>
</evidence>
<dbReference type="GO" id="GO:0016887">
    <property type="term" value="F:ATP hydrolysis activity"/>
    <property type="evidence" value="ECO:0007669"/>
    <property type="project" value="InterPro"/>
</dbReference>
<dbReference type="InterPro" id="IPR003593">
    <property type="entry name" value="AAA+_ATPase"/>
</dbReference>
<evidence type="ECO:0000256" key="2">
    <source>
        <dbReference type="ARBA" id="ARBA00022741"/>
    </source>
</evidence>
<accession>A0A1Q8X1U1</accession>
<keyword evidence="1" id="KW-0813">Transport</keyword>
<evidence type="ECO:0000259" key="5">
    <source>
        <dbReference type="PROSITE" id="PS50893"/>
    </source>
</evidence>
<dbReference type="PANTHER" id="PTHR24220">
    <property type="entry name" value="IMPORT ATP-BINDING PROTEIN"/>
    <property type="match status" value="1"/>
</dbReference>
<gene>
    <name evidence="6" type="ORF">BKH15_12600</name>
</gene>
<feature type="region of interest" description="Disordered" evidence="4">
    <location>
        <begin position="1"/>
        <end position="28"/>
    </location>
</feature>
<name>A0A1Q8X1U1_9ACTO</name>
<dbReference type="Proteomes" id="UP000186769">
    <property type="component" value="Unassembled WGS sequence"/>
</dbReference>
<dbReference type="InterPro" id="IPR017871">
    <property type="entry name" value="ABC_transporter-like_CS"/>
</dbReference>
<dbReference type="PROSITE" id="PS50893">
    <property type="entry name" value="ABC_TRANSPORTER_2"/>
    <property type="match status" value="1"/>
</dbReference>
<dbReference type="PROSITE" id="PS00211">
    <property type="entry name" value="ABC_TRANSPORTER_1"/>
    <property type="match status" value="1"/>
</dbReference>
<dbReference type="Pfam" id="PF00005">
    <property type="entry name" value="ABC_tran"/>
    <property type="match status" value="1"/>
</dbReference>
<dbReference type="InterPro" id="IPR017911">
    <property type="entry name" value="MacB-like_ATP-bd"/>
</dbReference>
<dbReference type="InterPro" id="IPR015854">
    <property type="entry name" value="ABC_transpr_LolD-like"/>
</dbReference>
<protein>
    <submittedName>
        <fullName evidence="6">ABC transporter ATP-binding protein</fullName>
    </submittedName>
</protein>
<keyword evidence="3 6" id="KW-0067">ATP-binding</keyword>
<dbReference type="GO" id="GO:0022857">
    <property type="term" value="F:transmembrane transporter activity"/>
    <property type="evidence" value="ECO:0007669"/>
    <property type="project" value="TreeGrafter"/>
</dbReference>
<organism evidence="6 7">
    <name type="scientific">Actinomyces oris</name>
    <dbReference type="NCBI Taxonomy" id="544580"/>
    <lineage>
        <taxon>Bacteria</taxon>
        <taxon>Bacillati</taxon>
        <taxon>Actinomycetota</taxon>
        <taxon>Actinomycetes</taxon>
        <taxon>Actinomycetales</taxon>
        <taxon>Actinomycetaceae</taxon>
        <taxon>Actinomyces</taxon>
    </lineage>
</organism>
<evidence type="ECO:0000313" key="7">
    <source>
        <dbReference type="Proteomes" id="UP000186769"/>
    </source>
</evidence>